<accession>A0A8X6PMM8</accession>
<feature type="compositionally biased region" description="Basic and acidic residues" evidence="1">
    <location>
        <begin position="18"/>
        <end position="32"/>
    </location>
</feature>
<name>A0A8X6PMM8_NEPPI</name>
<comment type="caution">
    <text evidence="2">The sequence shown here is derived from an EMBL/GenBank/DDBJ whole genome shotgun (WGS) entry which is preliminary data.</text>
</comment>
<dbReference type="AlphaFoldDB" id="A0A8X6PMM8"/>
<evidence type="ECO:0000256" key="1">
    <source>
        <dbReference type="SAM" id="MobiDB-lite"/>
    </source>
</evidence>
<dbReference type="Proteomes" id="UP000887013">
    <property type="component" value="Unassembled WGS sequence"/>
</dbReference>
<protein>
    <submittedName>
        <fullName evidence="2">Uncharacterized protein</fullName>
    </submittedName>
</protein>
<evidence type="ECO:0000313" key="3">
    <source>
        <dbReference type="Proteomes" id="UP000887013"/>
    </source>
</evidence>
<sequence length="112" mass="12269">MSLVHPALSIEIATSNCPEDRTGPKSPLRDRVIGSTLNPHPCSRAISSAKSWRGRHDLSALVTVPKDKVSGNPVSPNVTVVFSIFNFEKGYLAVKNIKEAKKDDRLETLVFL</sequence>
<dbReference type="EMBL" id="BMAW01116919">
    <property type="protein sequence ID" value="GFT72745.1"/>
    <property type="molecule type" value="Genomic_DNA"/>
</dbReference>
<feature type="region of interest" description="Disordered" evidence="1">
    <location>
        <begin position="15"/>
        <end position="36"/>
    </location>
</feature>
<gene>
    <name evidence="2" type="ORF">NPIL_248151</name>
</gene>
<proteinExistence type="predicted"/>
<organism evidence="2 3">
    <name type="scientific">Nephila pilipes</name>
    <name type="common">Giant wood spider</name>
    <name type="synonym">Nephila maculata</name>
    <dbReference type="NCBI Taxonomy" id="299642"/>
    <lineage>
        <taxon>Eukaryota</taxon>
        <taxon>Metazoa</taxon>
        <taxon>Ecdysozoa</taxon>
        <taxon>Arthropoda</taxon>
        <taxon>Chelicerata</taxon>
        <taxon>Arachnida</taxon>
        <taxon>Araneae</taxon>
        <taxon>Araneomorphae</taxon>
        <taxon>Entelegynae</taxon>
        <taxon>Araneoidea</taxon>
        <taxon>Nephilidae</taxon>
        <taxon>Nephila</taxon>
    </lineage>
</organism>
<reference evidence="2" key="1">
    <citation type="submission" date="2020-08" db="EMBL/GenBank/DDBJ databases">
        <title>Multicomponent nature underlies the extraordinary mechanical properties of spider dragline silk.</title>
        <authorList>
            <person name="Kono N."/>
            <person name="Nakamura H."/>
            <person name="Mori M."/>
            <person name="Yoshida Y."/>
            <person name="Ohtoshi R."/>
            <person name="Malay A.D."/>
            <person name="Moran D.A.P."/>
            <person name="Tomita M."/>
            <person name="Numata K."/>
            <person name="Arakawa K."/>
        </authorList>
    </citation>
    <scope>NUCLEOTIDE SEQUENCE</scope>
</reference>
<evidence type="ECO:0000313" key="2">
    <source>
        <dbReference type="EMBL" id="GFT72745.1"/>
    </source>
</evidence>
<keyword evidence="3" id="KW-1185">Reference proteome</keyword>